<dbReference type="GO" id="GO:0004500">
    <property type="term" value="F:dopamine beta-monooxygenase activity"/>
    <property type="evidence" value="ECO:0007669"/>
    <property type="project" value="InterPro"/>
</dbReference>
<name>A0AAD9R7X1_ACRCE</name>
<dbReference type="Pfam" id="PF03351">
    <property type="entry name" value="DOMON"/>
    <property type="match status" value="2"/>
</dbReference>
<dbReference type="InterPro" id="IPR005018">
    <property type="entry name" value="DOMON_domain"/>
</dbReference>
<dbReference type="PANTHER" id="PTHR10157">
    <property type="entry name" value="DOPAMINE BETA HYDROXYLASE RELATED"/>
    <property type="match status" value="1"/>
</dbReference>
<dbReference type="SUPFAM" id="SSF49344">
    <property type="entry name" value="CBD9-like"/>
    <property type="match status" value="1"/>
</dbReference>
<dbReference type="CDD" id="cd09631">
    <property type="entry name" value="DOMON_DOH"/>
    <property type="match status" value="1"/>
</dbReference>
<dbReference type="PANTHER" id="PTHR10157:SF23">
    <property type="entry name" value="MOXD1 HOMOLOG 1"/>
    <property type="match status" value="1"/>
</dbReference>
<dbReference type="GO" id="GO:0030667">
    <property type="term" value="C:secretory granule membrane"/>
    <property type="evidence" value="ECO:0007669"/>
    <property type="project" value="TreeGrafter"/>
</dbReference>
<evidence type="ECO:0000313" key="3">
    <source>
        <dbReference type="Proteomes" id="UP001249851"/>
    </source>
</evidence>
<dbReference type="PROSITE" id="PS50836">
    <property type="entry name" value="DOMON"/>
    <property type="match status" value="1"/>
</dbReference>
<protein>
    <submittedName>
        <fullName evidence="2">DBH-like monooxygenase protein 1</fullName>
    </submittedName>
</protein>
<reference evidence="2" key="1">
    <citation type="journal article" date="2023" name="G3 (Bethesda)">
        <title>Whole genome assembly and annotation of the endangered Caribbean coral Acropora cervicornis.</title>
        <authorList>
            <person name="Selwyn J.D."/>
            <person name="Vollmer S.V."/>
        </authorList>
    </citation>
    <scope>NUCLEOTIDE SEQUENCE</scope>
    <source>
        <strain evidence="2">K2</strain>
    </source>
</reference>
<gene>
    <name evidence="2" type="ORF">P5673_000596</name>
</gene>
<dbReference type="EMBL" id="JARQWQ010000001">
    <property type="protein sequence ID" value="KAK2574431.1"/>
    <property type="molecule type" value="Genomic_DNA"/>
</dbReference>
<dbReference type="GO" id="GO:0005615">
    <property type="term" value="C:extracellular space"/>
    <property type="evidence" value="ECO:0007669"/>
    <property type="project" value="TreeGrafter"/>
</dbReference>
<sequence length="252" mass="28295">MFNSSMDTFHFVVKVRATGWIGFGLATRAPNGMMGYDVAVSGTNNGTKYLKDYFASSFAAPPQDAQQDWMLSYFSEEQNVTTLKFYRKRDTNDTANDIAIQPGQSYYLIWAYHLSDTVTPGRFPKHSFSGSYQDYKTFGRTRPTLDDSQDYTLLDASEAGGYTQLIFERPRDTGDENDFAFTPGSEAFIIWSYSNADITNNTNFRSHSSKGWSSKKYVVVAENQPIPTKAKATALYSSFAIALSMALFHVLL</sequence>
<evidence type="ECO:0000259" key="1">
    <source>
        <dbReference type="PROSITE" id="PS50836"/>
    </source>
</evidence>
<feature type="domain" description="DOMON" evidence="1">
    <location>
        <begin position="1"/>
        <end position="113"/>
    </location>
</feature>
<dbReference type="InterPro" id="IPR000945">
    <property type="entry name" value="DBH-like"/>
</dbReference>
<comment type="caution">
    <text evidence="2">The sequence shown here is derived from an EMBL/GenBank/DDBJ whole genome shotgun (WGS) entry which is preliminary data.</text>
</comment>
<evidence type="ECO:0000313" key="2">
    <source>
        <dbReference type="EMBL" id="KAK2574431.1"/>
    </source>
</evidence>
<keyword evidence="2" id="KW-0560">Oxidoreductase</keyword>
<dbReference type="GO" id="GO:0042421">
    <property type="term" value="P:norepinephrine biosynthetic process"/>
    <property type="evidence" value="ECO:0007669"/>
    <property type="project" value="TreeGrafter"/>
</dbReference>
<dbReference type="GO" id="GO:0042420">
    <property type="term" value="P:dopamine catabolic process"/>
    <property type="evidence" value="ECO:0007669"/>
    <property type="project" value="TreeGrafter"/>
</dbReference>
<proteinExistence type="predicted"/>
<dbReference type="SMART" id="SM00664">
    <property type="entry name" value="DoH"/>
    <property type="match status" value="1"/>
</dbReference>
<accession>A0AAD9R7X1</accession>
<keyword evidence="2" id="KW-0503">Monooxygenase</keyword>
<dbReference type="AlphaFoldDB" id="A0AAD9R7X1"/>
<organism evidence="2 3">
    <name type="scientific">Acropora cervicornis</name>
    <name type="common">Staghorn coral</name>
    <dbReference type="NCBI Taxonomy" id="6130"/>
    <lineage>
        <taxon>Eukaryota</taxon>
        <taxon>Metazoa</taxon>
        <taxon>Cnidaria</taxon>
        <taxon>Anthozoa</taxon>
        <taxon>Hexacorallia</taxon>
        <taxon>Scleractinia</taxon>
        <taxon>Astrocoeniina</taxon>
        <taxon>Acroporidae</taxon>
        <taxon>Acropora</taxon>
    </lineage>
</organism>
<dbReference type="Proteomes" id="UP001249851">
    <property type="component" value="Unassembled WGS sequence"/>
</dbReference>
<dbReference type="GO" id="GO:0006589">
    <property type="term" value="P:octopamine biosynthetic process"/>
    <property type="evidence" value="ECO:0007669"/>
    <property type="project" value="TreeGrafter"/>
</dbReference>
<dbReference type="InterPro" id="IPR045266">
    <property type="entry name" value="DOH_DOMON"/>
</dbReference>
<reference evidence="2" key="2">
    <citation type="journal article" date="2023" name="Science">
        <title>Genomic signatures of disease resistance in endangered staghorn corals.</title>
        <authorList>
            <person name="Vollmer S.V."/>
            <person name="Selwyn J.D."/>
            <person name="Despard B.A."/>
            <person name="Roesel C.L."/>
        </authorList>
    </citation>
    <scope>NUCLEOTIDE SEQUENCE</scope>
    <source>
        <strain evidence="2">K2</strain>
    </source>
</reference>
<keyword evidence="3" id="KW-1185">Reference proteome</keyword>